<dbReference type="CDD" id="cd03250">
    <property type="entry name" value="ABCC_MRP_domain1"/>
    <property type="match status" value="1"/>
</dbReference>
<comment type="subcellular location">
    <subcellularLocation>
        <location evidence="1">Cell membrane</location>
        <topology evidence="1">Multi-pass membrane protein</topology>
    </subcellularLocation>
</comment>
<feature type="transmembrane region" description="Helical" evidence="10">
    <location>
        <begin position="162"/>
        <end position="180"/>
    </location>
</feature>
<keyword evidence="2" id="KW-0813">Transport</keyword>
<feature type="transmembrane region" description="Helical" evidence="10">
    <location>
        <begin position="935"/>
        <end position="960"/>
    </location>
</feature>
<dbReference type="Pfam" id="PF00005">
    <property type="entry name" value="ABC_tran"/>
    <property type="match status" value="2"/>
</dbReference>
<evidence type="ECO:0000259" key="12">
    <source>
        <dbReference type="PROSITE" id="PS50929"/>
    </source>
</evidence>
<evidence type="ECO:0000256" key="9">
    <source>
        <dbReference type="SAM" id="MobiDB-lite"/>
    </source>
</evidence>
<keyword evidence="4 10" id="KW-0812">Transmembrane</keyword>
<dbReference type="PANTHER" id="PTHR24223:SF345">
    <property type="entry name" value="ABC MULTIDRUG TRANSPORTER (EUROFUNG)"/>
    <property type="match status" value="1"/>
</dbReference>
<dbReference type="FunFam" id="1.20.1560.10:FF:000066">
    <property type="entry name" value="ABC multidrug transporter (Eurofung)"/>
    <property type="match status" value="1"/>
</dbReference>
<feature type="transmembrane region" description="Helical" evidence="10">
    <location>
        <begin position="100"/>
        <end position="120"/>
    </location>
</feature>
<keyword evidence="6" id="KW-0067">ATP-binding</keyword>
<dbReference type="EMBL" id="JAGPXD010000004">
    <property type="protein sequence ID" value="KAH7359175.1"/>
    <property type="molecule type" value="Genomic_DNA"/>
</dbReference>
<gene>
    <name evidence="13" type="ORF">B0T11DRAFT_244425</name>
</gene>
<dbReference type="CDD" id="cd18579">
    <property type="entry name" value="ABC_6TM_ABCC_D1"/>
    <property type="match status" value="1"/>
</dbReference>
<keyword evidence="5" id="KW-0547">Nucleotide-binding</keyword>
<dbReference type="InterPro" id="IPR027417">
    <property type="entry name" value="P-loop_NTPase"/>
</dbReference>
<proteinExistence type="predicted"/>
<feature type="domain" description="ABC transmembrane type-1" evidence="12">
    <location>
        <begin position="281"/>
        <end position="548"/>
    </location>
</feature>
<dbReference type="Gene3D" id="1.20.1560.10">
    <property type="entry name" value="ABC transporter type 1, transmembrane domain"/>
    <property type="match status" value="2"/>
</dbReference>
<dbReference type="PROSITE" id="PS50893">
    <property type="entry name" value="ABC_TRANSPORTER_2"/>
    <property type="match status" value="2"/>
</dbReference>
<evidence type="ECO:0000313" key="13">
    <source>
        <dbReference type="EMBL" id="KAH7359175.1"/>
    </source>
</evidence>
<evidence type="ECO:0000256" key="3">
    <source>
        <dbReference type="ARBA" id="ARBA00022475"/>
    </source>
</evidence>
<feature type="domain" description="ABC transporter" evidence="11">
    <location>
        <begin position="605"/>
        <end position="837"/>
    </location>
</feature>
<evidence type="ECO:0000256" key="8">
    <source>
        <dbReference type="ARBA" id="ARBA00023136"/>
    </source>
</evidence>
<feature type="transmembrane region" description="Helical" evidence="10">
    <location>
        <begin position="312"/>
        <end position="335"/>
    </location>
</feature>
<evidence type="ECO:0000259" key="11">
    <source>
        <dbReference type="PROSITE" id="PS50893"/>
    </source>
</evidence>
<evidence type="ECO:0000256" key="1">
    <source>
        <dbReference type="ARBA" id="ARBA00004651"/>
    </source>
</evidence>
<evidence type="ECO:0000256" key="5">
    <source>
        <dbReference type="ARBA" id="ARBA00022741"/>
    </source>
</evidence>
<dbReference type="CDD" id="cd18580">
    <property type="entry name" value="ABC_6TM_ABCC_D2"/>
    <property type="match status" value="1"/>
</dbReference>
<dbReference type="GO" id="GO:0005886">
    <property type="term" value="C:plasma membrane"/>
    <property type="evidence" value="ECO:0007669"/>
    <property type="project" value="UniProtKB-SubCell"/>
</dbReference>
<keyword evidence="14" id="KW-1185">Reference proteome</keyword>
<comment type="caution">
    <text evidence="13">The sequence shown here is derived from an EMBL/GenBank/DDBJ whole genome shotgun (WGS) entry which is preliminary data.</text>
</comment>
<feature type="transmembrane region" description="Helical" evidence="10">
    <location>
        <begin position="1034"/>
        <end position="1054"/>
    </location>
</feature>
<keyword evidence="7 10" id="KW-1133">Transmembrane helix</keyword>
<feature type="transmembrane region" description="Helical" evidence="10">
    <location>
        <begin position="69"/>
        <end position="88"/>
    </location>
</feature>
<dbReference type="Gene3D" id="3.40.50.300">
    <property type="entry name" value="P-loop containing nucleotide triphosphate hydrolases"/>
    <property type="match status" value="2"/>
</dbReference>
<keyword evidence="8 10" id="KW-0472">Membrane</keyword>
<dbReference type="Pfam" id="PF00664">
    <property type="entry name" value="ABC_membrane"/>
    <property type="match status" value="1"/>
</dbReference>
<feature type="transmembrane region" description="Helical" evidence="10">
    <location>
        <begin position="31"/>
        <end position="49"/>
    </location>
</feature>
<name>A0A8K0TIH6_9PEZI</name>
<dbReference type="GO" id="GO:0016887">
    <property type="term" value="F:ATP hydrolysis activity"/>
    <property type="evidence" value="ECO:0007669"/>
    <property type="project" value="InterPro"/>
</dbReference>
<dbReference type="InterPro" id="IPR017871">
    <property type="entry name" value="ABC_transporter-like_CS"/>
</dbReference>
<dbReference type="InterPro" id="IPR011527">
    <property type="entry name" value="ABC1_TM_dom"/>
</dbReference>
<feature type="compositionally biased region" description="Polar residues" evidence="9">
    <location>
        <begin position="584"/>
        <end position="593"/>
    </location>
</feature>
<feature type="transmembrane region" description="Helical" evidence="10">
    <location>
        <begin position="411"/>
        <end position="431"/>
    </location>
</feature>
<feature type="compositionally biased region" description="Basic and acidic residues" evidence="9">
    <location>
        <begin position="571"/>
        <end position="582"/>
    </location>
</feature>
<protein>
    <submittedName>
        <fullName evidence="13">Canalicular multispecific organic anion transporter 1</fullName>
    </submittedName>
</protein>
<dbReference type="Pfam" id="PF24357">
    <property type="entry name" value="TMD0_ABC"/>
    <property type="match status" value="1"/>
</dbReference>
<feature type="transmembrane region" description="Helical" evidence="10">
    <location>
        <begin position="1118"/>
        <end position="1139"/>
    </location>
</feature>
<reference evidence="13" key="1">
    <citation type="journal article" date="2021" name="Nat. Commun.">
        <title>Genetic determinants of endophytism in the Arabidopsis root mycobiome.</title>
        <authorList>
            <person name="Mesny F."/>
            <person name="Miyauchi S."/>
            <person name="Thiergart T."/>
            <person name="Pickel B."/>
            <person name="Atanasova L."/>
            <person name="Karlsson M."/>
            <person name="Huettel B."/>
            <person name="Barry K.W."/>
            <person name="Haridas S."/>
            <person name="Chen C."/>
            <person name="Bauer D."/>
            <person name="Andreopoulos W."/>
            <person name="Pangilinan J."/>
            <person name="LaButti K."/>
            <person name="Riley R."/>
            <person name="Lipzen A."/>
            <person name="Clum A."/>
            <person name="Drula E."/>
            <person name="Henrissat B."/>
            <person name="Kohler A."/>
            <person name="Grigoriev I.V."/>
            <person name="Martin F.M."/>
            <person name="Hacquard S."/>
        </authorList>
    </citation>
    <scope>NUCLEOTIDE SEQUENCE</scope>
    <source>
        <strain evidence="13">MPI-CAGE-AT-0016</strain>
    </source>
</reference>
<feature type="transmembrane region" description="Helical" evidence="10">
    <location>
        <begin position="490"/>
        <end position="513"/>
    </location>
</feature>
<evidence type="ECO:0000256" key="7">
    <source>
        <dbReference type="ARBA" id="ARBA00022989"/>
    </source>
</evidence>
<dbReference type="InterPro" id="IPR036640">
    <property type="entry name" value="ABC1_TM_sf"/>
</dbReference>
<organism evidence="13 14">
    <name type="scientific">Plectosphaerella cucumerina</name>
    <dbReference type="NCBI Taxonomy" id="40658"/>
    <lineage>
        <taxon>Eukaryota</taxon>
        <taxon>Fungi</taxon>
        <taxon>Dikarya</taxon>
        <taxon>Ascomycota</taxon>
        <taxon>Pezizomycotina</taxon>
        <taxon>Sordariomycetes</taxon>
        <taxon>Hypocreomycetidae</taxon>
        <taxon>Glomerellales</taxon>
        <taxon>Plectosphaerellaceae</taxon>
        <taxon>Plectosphaerella</taxon>
    </lineage>
</organism>
<dbReference type="GO" id="GO:0005524">
    <property type="term" value="F:ATP binding"/>
    <property type="evidence" value="ECO:0007669"/>
    <property type="project" value="UniProtKB-KW"/>
</dbReference>
<dbReference type="Proteomes" id="UP000813385">
    <property type="component" value="Unassembled WGS sequence"/>
</dbReference>
<dbReference type="PANTHER" id="PTHR24223">
    <property type="entry name" value="ATP-BINDING CASSETTE SUB-FAMILY C"/>
    <property type="match status" value="1"/>
</dbReference>
<dbReference type="SUPFAM" id="SSF90123">
    <property type="entry name" value="ABC transporter transmembrane region"/>
    <property type="match status" value="2"/>
</dbReference>
<dbReference type="PROSITE" id="PS00211">
    <property type="entry name" value="ABC_TRANSPORTER_1"/>
    <property type="match status" value="2"/>
</dbReference>
<dbReference type="GO" id="GO:0140359">
    <property type="term" value="F:ABC-type transporter activity"/>
    <property type="evidence" value="ECO:0007669"/>
    <property type="project" value="InterPro"/>
</dbReference>
<evidence type="ECO:0000256" key="10">
    <source>
        <dbReference type="SAM" id="Phobius"/>
    </source>
</evidence>
<dbReference type="OrthoDB" id="6500128at2759"/>
<dbReference type="InterPro" id="IPR044726">
    <property type="entry name" value="ABCC_6TM_D2"/>
</dbReference>
<dbReference type="SUPFAM" id="SSF52540">
    <property type="entry name" value="P-loop containing nucleoside triphosphate hydrolases"/>
    <property type="match status" value="2"/>
</dbReference>
<dbReference type="InterPro" id="IPR056227">
    <property type="entry name" value="TMD0_ABC"/>
</dbReference>
<evidence type="ECO:0000256" key="2">
    <source>
        <dbReference type="ARBA" id="ARBA00022448"/>
    </source>
</evidence>
<dbReference type="PROSITE" id="PS50929">
    <property type="entry name" value="ABC_TM1F"/>
    <property type="match status" value="2"/>
</dbReference>
<feature type="region of interest" description="Disordered" evidence="9">
    <location>
        <begin position="571"/>
        <end position="594"/>
    </location>
</feature>
<evidence type="ECO:0000256" key="4">
    <source>
        <dbReference type="ARBA" id="ARBA00022692"/>
    </source>
</evidence>
<feature type="domain" description="ABC transporter" evidence="11">
    <location>
        <begin position="1211"/>
        <end position="1470"/>
    </location>
</feature>
<feature type="transmembrane region" description="Helical" evidence="10">
    <location>
        <begin position="132"/>
        <end position="150"/>
    </location>
</feature>
<accession>A0A8K0TIH6</accession>
<feature type="region of interest" description="Disordered" evidence="9">
    <location>
        <begin position="839"/>
        <end position="859"/>
    </location>
</feature>
<evidence type="ECO:0000256" key="6">
    <source>
        <dbReference type="ARBA" id="ARBA00022840"/>
    </source>
</evidence>
<dbReference type="InterPro" id="IPR003593">
    <property type="entry name" value="AAA+_ATPase"/>
</dbReference>
<feature type="transmembrane region" description="Helical" evidence="10">
    <location>
        <begin position="525"/>
        <end position="547"/>
    </location>
</feature>
<dbReference type="InterPro" id="IPR044746">
    <property type="entry name" value="ABCC_6TM_D1"/>
</dbReference>
<dbReference type="InterPro" id="IPR050173">
    <property type="entry name" value="ABC_transporter_C-like"/>
</dbReference>
<feature type="domain" description="ABC transmembrane type-1" evidence="12">
    <location>
        <begin position="899"/>
        <end position="1174"/>
    </location>
</feature>
<sequence length="1477" mass="162824">MASPASVCLNDDSFGPIVQGCRDDFDFTLRFQHIVLAILPATLFLALCIPRTIWLSQRPRLVSGVSFQFFKLTLITILVTLQFALLSLQTAADTSEYDGFSIASTSLNLITALAMLALSFYEHSKVPRPSTLLILHLLLQILFDSVRVRTSWLMATTVTSRMIARLFTASVVAKFVVLIAEAQKKSRWLRWEVDEHSPEETSGVLSLSVYFWLHSLFRQGYSSVLAVSDLYPLDRDMYSDLLQQKLAATTEKTSTGRTLGLARSLARALCIPYLMPIAPRVALIGFSFSQPLFIRALLEYLQQPDAPKSTSYGLIGAAVLIYSGAAFSRALHWYFHIRALQMTRGSLCATIYKKTTEAKLADAGDAAAVTLMSTDTDRVIQGFHQIHEFWASPIEIAIGCWFLERELGASFVAPIVLIVICAAGTTLVGRLSGERQVRWMSQIQKRVGLTASVISNMKSLRISGITLPVGDFIQKLRVEEMEIGNRSRWLIIWSVVAAMTPIILSPVAALAFTTRELNPTTMFTSISFLILLTSPLSQLFQAVPMLFAGLASLGRIQTFIEADTRDDARQHQLAHTAEKPFSDEPSSSVTYNEKGTPDIANVDPVRAITIRDGHFGWAEDKMTLSQVNIRFPVSKLTLVVGPTAAGKSTLCNVLLGEVPYSRGKVLMPFTRAAIGYCEQAPFLWNGTIKENILGFSDFNQPRYEEVVEACMLVSDFMTLPQGDATNIGSNGIALSGGQKQRVSLARALYLQSDLVLSDDILSGLDNDTANEVFRRVFGPGGLLPRRNATAILCTHSIRHLPLADHIIALDVGGLIVEEGSFDDLMQNRKYVANLNVASSSDDEAEETSTPTSDVPARTTLPRPRALPVELSDVDEHSRQTGDTKVYGHYVRALSKWSLIVLVASSLVHAFCNNMATAWLKFWSEDTLDRSREFYLGIYGFLKAGHSLMSFLVCVTVIVWITTQSGTTLHHQALDTVVHAPLSFFTTTDLGIVTNIFSQDMTLIDGELPLALLNTVIDVFQIMGMAAVVGTASPYLAISYPIFAVVLWAIQKFYLRTSRQLRLLDLEAKSPLYTHYLDTIKGISTFRAFGWTAENVSFNQQLLNTSQRPSYLLAMIQRWLSLTMEMLVVVIAIIIVSLATQTGGNSGFTGASLVTLMSLSDSITWLIRNYTALETSIGAVSRIKTFSEKVPSENREHEDVEPGAEWPTAGRIELRDVSASYSSVDVTDGVSSPVDLALKNVTLSIKPGQKVALCGRSGSGKSSLILVLLRLLDPLPSCSQSIEFDGTPLHRINRDVLRRRIIAVPQDAVFLPKGSSIKENLDPFNAATDLQCKEVIDTVLLGGFLAEMGGDIHAGMGVDDLSAGQKQLFSLGRAILRRRMKDQSLGGTRRGGILLLDEVSSNVDRETDRVMQGIIREEFREYTIVMVSHRLDMVMDFFDEVVVIDKGEVVETGDPRALVVQEGSRFGQLWAFENRGRA</sequence>
<dbReference type="FunFam" id="1.20.1560.10:FF:000055">
    <property type="entry name" value="ABC multidrug transporter (Eurofung)"/>
    <property type="match status" value="1"/>
</dbReference>
<dbReference type="InterPro" id="IPR003439">
    <property type="entry name" value="ABC_transporter-like_ATP-bd"/>
</dbReference>
<keyword evidence="3" id="KW-1003">Cell membrane</keyword>
<dbReference type="SMART" id="SM00382">
    <property type="entry name" value="AAA"/>
    <property type="match status" value="2"/>
</dbReference>
<evidence type="ECO:0000313" key="14">
    <source>
        <dbReference type="Proteomes" id="UP000813385"/>
    </source>
</evidence>